<feature type="compositionally biased region" description="Basic and acidic residues" evidence="1">
    <location>
        <begin position="317"/>
        <end position="334"/>
    </location>
</feature>
<evidence type="ECO:0000313" key="2">
    <source>
        <dbReference type="EMBL" id="PWN37746.1"/>
    </source>
</evidence>
<feature type="compositionally biased region" description="Acidic residues" evidence="1">
    <location>
        <begin position="306"/>
        <end position="316"/>
    </location>
</feature>
<dbReference type="Proteomes" id="UP000245771">
    <property type="component" value="Unassembled WGS sequence"/>
</dbReference>
<dbReference type="RefSeq" id="XP_025358048.1">
    <property type="nucleotide sequence ID" value="XM_025500279.1"/>
</dbReference>
<dbReference type="GeneID" id="37022060"/>
<proteinExistence type="predicted"/>
<dbReference type="AlphaFoldDB" id="A0A316VJL8"/>
<feature type="region of interest" description="Disordered" evidence="1">
    <location>
        <begin position="177"/>
        <end position="237"/>
    </location>
</feature>
<organism evidence="2 3">
    <name type="scientific">Meira miltonrushii</name>
    <dbReference type="NCBI Taxonomy" id="1280837"/>
    <lineage>
        <taxon>Eukaryota</taxon>
        <taxon>Fungi</taxon>
        <taxon>Dikarya</taxon>
        <taxon>Basidiomycota</taxon>
        <taxon>Ustilaginomycotina</taxon>
        <taxon>Exobasidiomycetes</taxon>
        <taxon>Exobasidiales</taxon>
        <taxon>Brachybasidiaceae</taxon>
        <taxon>Meira</taxon>
    </lineage>
</organism>
<dbReference type="InParanoid" id="A0A316VJL8"/>
<gene>
    <name evidence="2" type="ORF">FA14DRAFT_170530</name>
</gene>
<feature type="compositionally biased region" description="Polar residues" evidence="1">
    <location>
        <begin position="209"/>
        <end position="223"/>
    </location>
</feature>
<keyword evidence="3" id="KW-1185">Reference proteome</keyword>
<feature type="compositionally biased region" description="Basic and acidic residues" evidence="1">
    <location>
        <begin position="365"/>
        <end position="382"/>
    </location>
</feature>
<protein>
    <submittedName>
        <fullName evidence="2">Uncharacterized protein</fullName>
    </submittedName>
</protein>
<sequence>MDSGGGYLISNHDIETTKIDKVDQSTNNSSIQVRKLTQKQELRLMNYLDDAFQQIVRGFSKRYTTSSATSLPTLEIYLAKMDSILHIIAEIPPVGPSAQLLINYLLRYTNEITDGIPGYEIGSRSADQLVGDEEKVAGTSNISSSLEKAIASLDLLDRVWSAVLRGNMIDMKQAKEHSKTDIEVGKNSLSFPGLGTPYTHSASHEQHQIEQNQGRYPENAQQRSQRDNHSVVGSRGFSTVGQTQRIRLRNVITLAKENLFAWMRTQLDAPLPPQIEESRKEEKKESLNLIEEQGDLDTADGATDSQDAEEENEIQLEDVKTESNDNYNHYDDLFSRQIDPDAEDEDDEDNTEDDGDVKHGRKRSHTSEETEQPTHKRKHQEEDQTTIAPSDVESEATFRGNSAPNTAAVMRWDVAFARIFQKTLRCLSDIQDRTQRATENEDHQEP</sequence>
<dbReference type="EMBL" id="KZ819602">
    <property type="protein sequence ID" value="PWN37746.1"/>
    <property type="molecule type" value="Genomic_DNA"/>
</dbReference>
<feature type="compositionally biased region" description="Basic and acidic residues" evidence="1">
    <location>
        <begin position="276"/>
        <end position="286"/>
    </location>
</feature>
<feature type="region of interest" description="Disordered" evidence="1">
    <location>
        <begin position="272"/>
        <end position="406"/>
    </location>
</feature>
<name>A0A316VJL8_9BASI</name>
<reference evidence="2 3" key="1">
    <citation type="journal article" date="2018" name="Mol. Biol. Evol.">
        <title>Broad Genomic Sampling Reveals a Smut Pathogenic Ancestry of the Fungal Clade Ustilaginomycotina.</title>
        <authorList>
            <person name="Kijpornyongpan T."/>
            <person name="Mondo S.J."/>
            <person name="Barry K."/>
            <person name="Sandor L."/>
            <person name="Lee J."/>
            <person name="Lipzen A."/>
            <person name="Pangilinan J."/>
            <person name="LaButti K."/>
            <person name="Hainaut M."/>
            <person name="Henrissat B."/>
            <person name="Grigoriev I.V."/>
            <person name="Spatafora J.W."/>
            <person name="Aime M.C."/>
        </authorList>
    </citation>
    <scope>NUCLEOTIDE SEQUENCE [LARGE SCALE GENOMIC DNA]</scope>
    <source>
        <strain evidence="2 3">MCA 3882</strain>
    </source>
</reference>
<evidence type="ECO:0000256" key="1">
    <source>
        <dbReference type="SAM" id="MobiDB-lite"/>
    </source>
</evidence>
<dbReference type="OrthoDB" id="2574879at2759"/>
<accession>A0A316VJL8</accession>
<evidence type="ECO:0000313" key="3">
    <source>
        <dbReference type="Proteomes" id="UP000245771"/>
    </source>
</evidence>
<feature type="compositionally biased region" description="Acidic residues" evidence="1">
    <location>
        <begin position="340"/>
        <end position="355"/>
    </location>
</feature>